<feature type="binding site" evidence="10">
    <location>
        <position position="199"/>
    </location>
    <ligand>
        <name>[4Fe-4S] cluster</name>
        <dbReference type="ChEBI" id="CHEBI:49883"/>
    </ligand>
</feature>
<evidence type="ECO:0000313" key="12">
    <source>
        <dbReference type="EMBL" id="MCQ9209892.1"/>
    </source>
</evidence>
<comment type="similarity">
    <text evidence="1 10">Belongs to the Nth/MutY family.</text>
</comment>
<reference evidence="12" key="1">
    <citation type="submission" date="2022-07" db="EMBL/GenBank/DDBJ databases">
        <authorList>
            <person name="Jung M.-Y."/>
            <person name="Lee M."/>
        </authorList>
    </citation>
    <scope>NUCLEOTIDE SEQUENCE</scope>
    <source>
        <strain evidence="12">S8</strain>
    </source>
</reference>
<feature type="binding site" evidence="10">
    <location>
        <position position="196"/>
    </location>
    <ligand>
        <name>[4Fe-4S] cluster</name>
        <dbReference type="ChEBI" id="CHEBI:49883"/>
    </ligand>
</feature>
<dbReference type="InterPro" id="IPR011257">
    <property type="entry name" value="DNA_glycosylase"/>
</dbReference>
<evidence type="ECO:0000256" key="7">
    <source>
        <dbReference type="ARBA" id="ARBA00023014"/>
    </source>
</evidence>
<dbReference type="InterPro" id="IPR000445">
    <property type="entry name" value="HhH_motif"/>
</dbReference>
<evidence type="ECO:0000256" key="1">
    <source>
        <dbReference type="ARBA" id="ARBA00008343"/>
    </source>
</evidence>
<dbReference type="Pfam" id="PF00730">
    <property type="entry name" value="HhH-GPD"/>
    <property type="match status" value="1"/>
</dbReference>
<dbReference type="EMBL" id="JANHNZ010000003">
    <property type="protein sequence ID" value="MCQ9209892.1"/>
    <property type="molecule type" value="Genomic_DNA"/>
</dbReference>
<protein>
    <recommendedName>
        <fullName evidence="10">Endonuclease III</fullName>
        <ecNumber evidence="10">4.2.99.18</ecNumber>
    </recommendedName>
    <alternativeName>
        <fullName evidence="10">DNA-(apurinic or apyrimidinic site) lyase</fullName>
    </alternativeName>
</protein>
<evidence type="ECO:0000256" key="6">
    <source>
        <dbReference type="ARBA" id="ARBA00023004"/>
    </source>
</evidence>
<keyword evidence="8 10" id="KW-0234">DNA repair</keyword>
<keyword evidence="9 10" id="KW-0326">Glycosidase</keyword>
<keyword evidence="10" id="KW-0456">Lyase</keyword>
<evidence type="ECO:0000313" key="13">
    <source>
        <dbReference type="Proteomes" id="UP001059480"/>
    </source>
</evidence>
<comment type="cofactor">
    <cofactor evidence="10">
        <name>[4Fe-4S] cluster</name>
        <dbReference type="ChEBI" id="CHEBI:49883"/>
    </cofactor>
    <text evidence="10">Binds 1 [4Fe-4S] cluster.</text>
</comment>
<proteinExistence type="inferred from homology"/>
<dbReference type="HAMAP" id="MF_00942">
    <property type="entry name" value="Nth"/>
    <property type="match status" value="1"/>
</dbReference>
<feature type="binding site" evidence="10">
    <location>
        <position position="189"/>
    </location>
    <ligand>
        <name>[4Fe-4S] cluster</name>
        <dbReference type="ChEBI" id="CHEBI:49883"/>
    </ligand>
</feature>
<keyword evidence="2 10" id="KW-0004">4Fe-4S</keyword>
<dbReference type="SMART" id="SM00478">
    <property type="entry name" value="ENDO3c"/>
    <property type="match status" value="1"/>
</dbReference>
<keyword evidence="13" id="KW-1185">Reference proteome</keyword>
<feature type="domain" description="HhH-GPD" evidence="11">
    <location>
        <begin position="39"/>
        <end position="187"/>
    </location>
</feature>
<evidence type="ECO:0000256" key="5">
    <source>
        <dbReference type="ARBA" id="ARBA00022801"/>
    </source>
</evidence>
<dbReference type="InterPro" id="IPR005759">
    <property type="entry name" value="Nth"/>
</dbReference>
<dbReference type="PANTHER" id="PTHR10359">
    <property type="entry name" value="A/G-SPECIFIC ADENINE GLYCOSYLASE/ENDONUCLEASE III"/>
    <property type="match status" value="1"/>
</dbReference>
<keyword evidence="4 10" id="KW-0227">DNA damage</keyword>
<keyword evidence="10" id="KW-0238">DNA-binding</keyword>
<dbReference type="Gene3D" id="1.10.340.30">
    <property type="entry name" value="Hypothetical protein, domain 2"/>
    <property type="match status" value="1"/>
</dbReference>
<evidence type="ECO:0000256" key="9">
    <source>
        <dbReference type="ARBA" id="ARBA00023295"/>
    </source>
</evidence>
<dbReference type="NCBIfam" id="TIGR01083">
    <property type="entry name" value="nth"/>
    <property type="match status" value="1"/>
</dbReference>
<dbReference type="RefSeq" id="WP_256945052.1">
    <property type="nucleotide sequence ID" value="NZ_JANHNZ010000003.1"/>
</dbReference>
<dbReference type="PANTHER" id="PTHR10359:SF18">
    <property type="entry name" value="ENDONUCLEASE III"/>
    <property type="match status" value="1"/>
</dbReference>
<reference evidence="12" key="3">
    <citation type="journal article" date="2023" name="Microbiol. Resour. Announc.">
        <title>Draft Genome Sequence of Granulicatella sp. Strain S8, Isolated from a Marine Fish, Seriola quinqueradiata.</title>
        <authorList>
            <person name="Lee M."/>
            <person name="Farooq A."/>
            <person name="Jeong J.B."/>
            <person name="Jung M.Y."/>
        </authorList>
    </citation>
    <scope>NUCLEOTIDE SEQUENCE</scope>
    <source>
        <strain evidence="12">S8</strain>
    </source>
</reference>
<accession>A0ABT1WMY5</accession>
<dbReference type="PROSITE" id="PS01155">
    <property type="entry name" value="ENDONUCLEASE_III_2"/>
    <property type="match status" value="1"/>
</dbReference>
<dbReference type="InterPro" id="IPR023170">
    <property type="entry name" value="HhH_base_excis_C"/>
</dbReference>
<sequence length="218" mass="24414">MLSKAKTLEAIEIMGQMFPDARCELNHRNPFELLIATILSAQTTDVSVNKVTPRLFQLYPNPVLLSQVSIEDVIDCIRTLGLYKNKAKNIILCAQQLVANFNGQVPQTHKDLESLSGVGRKTANVVLSVAFGVPAIAVDTHVERVSKRLRIAKESDSVKEVEETLMKKIPKKLWSAAHHRMIFFGRYHCTSRAPKCQSCPLLYLCQDGQNRLGLSKKK</sequence>
<comment type="catalytic activity">
    <reaction evidence="10">
        <text>2'-deoxyribonucleotide-(2'-deoxyribose 5'-phosphate)-2'-deoxyribonucleotide-DNA = a 3'-end 2'-deoxyribonucleotide-(2,3-dehydro-2,3-deoxyribose 5'-phosphate)-DNA + a 5'-end 5'-phospho-2'-deoxyribonucleoside-DNA + H(+)</text>
        <dbReference type="Rhea" id="RHEA:66592"/>
        <dbReference type="Rhea" id="RHEA-COMP:13180"/>
        <dbReference type="Rhea" id="RHEA-COMP:16897"/>
        <dbReference type="Rhea" id="RHEA-COMP:17067"/>
        <dbReference type="ChEBI" id="CHEBI:15378"/>
        <dbReference type="ChEBI" id="CHEBI:136412"/>
        <dbReference type="ChEBI" id="CHEBI:157695"/>
        <dbReference type="ChEBI" id="CHEBI:167181"/>
        <dbReference type="EC" id="4.2.99.18"/>
    </reaction>
</comment>
<comment type="caution">
    <text evidence="12">The sequence shown here is derived from an EMBL/GenBank/DDBJ whole genome shotgun (WGS) entry which is preliminary data.</text>
</comment>
<reference evidence="12" key="2">
    <citation type="journal article" date="2023" name="Curr. Microbiol.">
        <title>Granulicatella seriolae sp. nov., a Novel Facultative Anaerobe Isolated from Yellowtail Marine Fish.</title>
        <authorList>
            <person name="Lee M."/>
            <person name="Choi Y.J."/>
            <person name="Farooq A."/>
            <person name="Jeong J.B."/>
            <person name="Jung M.Y."/>
        </authorList>
    </citation>
    <scope>NUCLEOTIDE SEQUENCE</scope>
    <source>
        <strain evidence="12">S8</strain>
    </source>
</reference>
<dbReference type="Proteomes" id="UP001059480">
    <property type="component" value="Unassembled WGS sequence"/>
</dbReference>
<dbReference type="CDD" id="cd00056">
    <property type="entry name" value="ENDO3c"/>
    <property type="match status" value="1"/>
</dbReference>
<keyword evidence="12" id="KW-0540">Nuclease</keyword>
<keyword evidence="7 10" id="KW-0411">Iron-sulfur</keyword>
<dbReference type="SUPFAM" id="SSF48150">
    <property type="entry name" value="DNA-glycosylase"/>
    <property type="match status" value="1"/>
</dbReference>
<evidence type="ECO:0000256" key="10">
    <source>
        <dbReference type="HAMAP-Rule" id="MF_00942"/>
    </source>
</evidence>
<evidence type="ECO:0000256" key="4">
    <source>
        <dbReference type="ARBA" id="ARBA00022763"/>
    </source>
</evidence>
<dbReference type="PIRSF" id="PIRSF001435">
    <property type="entry name" value="Nth"/>
    <property type="match status" value="1"/>
</dbReference>
<gene>
    <name evidence="10 12" type="primary">nth</name>
    <name evidence="12" type="ORF">NPA36_04940</name>
</gene>
<dbReference type="Pfam" id="PF00633">
    <property type="entry name" value="HHH"/>
    <property type="match status" value="1"/>
</dbReference>
<name>A0ABT1WMY5_9LACT</name>
<keyword evidence="5 10" id="KW-0378">Hydrolase</keyword>
<evidence type="ECO:0000259" key="11">
    <source>
        <dbReference type="SMART" id="SM00478"/>
    </source>
</evidence>
<feature type="binding site" evidence="10">
    <location>
        <position position="205"/>
    </location>
    <ligand>
        <name>[4Fe-4S] cluster</name>
        <dbReference type="ChEBI" id="CHEBI:49883"/>
    </ligand>
</feature>
<dbReference type="Gene3D" id="1.10.1670.10">
    <property type="entry name" value="Helix-hairpin-Helix base-excision DNA repair enzymes (C-terminal)"/>
    <property type="match status" value="1"/>
</dbReference>
<dbReference type="InterPro" id="IPR004036">
    <property type="entry name" value="Endonuclease-III-like_CS2"/>
</dbReference>
<evidence type="ECO:0000256" key="2">
    <source>
        <dbReference type="ARBA" id="ARBA00022485"/>
    </source>
</evidence>
<keyword evidence="12" id="KW-0255">Endonuclease</keyword>
<evidence type="ECO:0000256" key="8">
    <source>
        <dbReference type="ARBA" id="ARBA00023204"/>
    </source>
</evidence>
<dbReference type="InterPro" id="IPR003265">
    <property type="entry name" value="HhH-GPD_domain"/>
</dbReference>
<organism evidence="12 13">
    <name type="scientific">Granulicatella seriolae</name>
    <dbReference type="NCBI Taxonomy" id="2967226"/>
    <lineage>
        <taxon>Bacteria</taxon>
        <taxon>Bacillati</taxon>
        <taxon>Bacillota</taxon>
        <taxon>Bacilli</taxon>
        <taxon>Lactobacillales</taxon>
        <taxon>Carnobacteriaceae</taxon>
        <taxon>Granulicatella</taxon>
    </lineage>
</organism>
<keyword evidence="6 10" id="KW-0408">Iron</keyword>
<dbReference type="EC" id="4.2.99.18" evidence="10"/>
<evidence type="ECO:0000256" key="3">
    <source>
        <dbReference type="ARBA" id="ARBA00022723"/>
    </source>
</evidence>
<comment type="function">
    <text evidence="10">DNA repair enzyme that has both DNA N-glycosylase activity and AP-lyase activity. The DNA N-glycosylase activity releases various damaged pyrimidines from DNA by cleaving the N-glycosidic bond, leaving an AP (apurinic/apyrimidinic) site. The AP-lyase activity cleaves the phosphodiester bond 3' to the AP site by a beta-elimination, leaving a 3'-terminal unsaturated sugar and a product with a terminal 5'-phosphate.</text>
</comment>
<keyword evidence="3 10" id="KW-0479">Metal-binding</keyword>
<dbReference type="GO" id="GO:0004519">
    <property type="term" value="F:endonuclease activity"/>
    <property type="evidence" value="ECO:0007669"/>
    <property type="project" value="UniProtKB-KW"/>
</dbReference>